<sequence>MTDKLIIFDTTLRDGEQSPGASMTKEEKIRIARQLERMKVDVIEAGFAASSNGDFDAIHTIAGLVKDSTICSLARANDKDIQRAADALKPAERFRIHTFIATSPLHMEKKLRMTPDQVFEQARLAVRFARKFTDDVEFSPEDGSRSDMDFLCRVLEAVIAEGATTINIADTVGYGVPELYGNLVKTLRERIPNSDKAIFSVHCHNDLGMAVANSLAGVQIGGARQVECTVNGLGERAGNTSLEEIVMAVKTRRDYFGLDVGLDTTQIVPASKLVSQITGFVVQPNKAVVGANAFAHASGIHQDGVLKARDTYEIMRAEDVGWTANKIVLGKLSGRNAFKQRLQELGVSLDSEGELNAAFMRFKDLADRKAEIFDEDIIAIVSEEAALAHEPEHYKFVSLAQRSETGEQPHAKVVFAADGGEVTGEARGNGPVDATFNAIETEVGSGAELVLYSVNAITTGTQAQGEVTVRLSKSGRIVNGVGTDPDIVAASAKAYLSALSKLHSNIDKLNPQLS</sequence>
<comment type="catalytic activity">
    <reaction evidence="12">
        <text>3-methyl-2-oxobutanoate + acetyl-CoA + H2O = (2S)-2-isopropylmalate + CoA + H(+)</text>
        <dbReference type="Rhea" id="RHEA:21524"/>
        <dbReference type="ChEBI" id="CHEBI:1178"/>
        <dbReference type="ChEBI" id="CHEBI:11851"/>
        <dbReference type="ChEBI" id="CHEBI:15377"/>
        <dbReference type="ChEBI" id="CHEBI:15378"/>
        <dbReference type="ChEBI" id="CHEBI:57287"/>
        <dbReference type="ChEBI" id="CHEBI:57288"/>
        <dbReference type="EC" id="2.3.3.13"/>
    </reaction>
</comment>
<dbReference type="CDD" id="cd07940">
    <property type="entry name" value="DRE_TIM_IPMS"/>
    <property type="match status" value="1"/>
</dbReference>
<dbReference type="InterPro" id="IPR013785">
    <property type="entry name" value="Aldolase_TIM"/>
</dbReference>
<feature type="region of interest" description="Regulatory domain" evidence="12">
    <location>
        <begin position="395"/>
        <end position="514"/>
    </location>
</feature>
<evidence type="ECO:0000256" key="8">
    <source>
        <dbReference type="ARBA" id="ARBA00022723"/>
    </source>
</evidence>
<keyword evidence="8 12" id="KW-0479">Metal-binding</keyword>
<feature type="binding site" evidence="12">
    <location>
        <position position="239"/>
    </location>
    <ligand>
        <name>Mn(2+)</name>
        <dbReference type="ChEBI" id="CHEBI:29035"/>
    </ligand>
</feature>
<dbReference type="PROSITE" id="PS00815">
    <property type="entry name" value="AIPM_HOMOCIT_SYNTH_1"/>
    <property type="match status" value="1"/>
</dbReference>
<protein>
    <recommendedName>
        <fullName evidence="4 12">2-isopropylmalate synthase</fullName>
        <ecNumber evidence="3 12">2.3.3.13</ecNumber>
    </recommendedName>
    <alternativeName>
        <fullName evidence="11 12">Alpha-IPM synthase</fullName>
    </alternativeName>
    <alternativeName>
        <fullName evidence="12">Alpha-isopropylmalate synthase</fullName>
    </alternativeName>
</protein>
<dbReference type="GeneID" id="45695593"/>
<keyword evidence="10 12" id="KW-0100">Branched-chain amino acid biosynthesis</keyword>
<dbReference type="PANTHER" id="PTHR10277:SF9">
    <property type="entry name" value="2-ISOPROPYLMALATE SYNTHASE 1, CHLOROPLASTIC-RELATED"/>
    <property type="match status" value="1"/>
</dbReference>
<dbReference type="InterPro" id="IPR002034">
    <property type="entry name" value="AIPM/Hcit_synth_CS"/>
</dbReference>
<dbReference type="SUPFAM" id="SSF51569">
    <property type="entry name" value="Aldolase"/>
    <property type="match status" value="1"/>
</dbReference>
<dbReference type="Gene3D" id="1.10.238.260">
    <property type="match status" value="1"/>
</dbReference>
<comment type="pathway">
    <text evidence="1 12">Amino-acid biosynthesis; L-leucine biosynthesis; L-leucine from 3-methyl-2-oxobutanoate: step 1/4.</text>
</comment>
<evidence type="ECO:0000256" key="2">
    <source>
        <dbReference type="ARBA" id="ARBA00009396"/>
    </source>
</evidence>
<keyword evidence="7 12" id="KW-0808">Transferase</keyword>
<keyword evidence="5 12" id="KW-0432">Leucine biosynthesis</keyword>
<proteinExistence type="inferred from homology"/>
<dbReference type="NCBIfam" id="NF002087">
    <property type="entry name" value="PRK00915.1-4"/>
    <property type="match status" value="1"/>
</dbReference>
<evidence type="ECO:0000256" key="9">
    <source>
        <dbReference type="ARBA" id="ARBA00023211"/>
    </source>
</evidence>
<reference evidence="14 16" key="1">
    <citation type="submission" date="2020-12" db="EMBL/GenBank/DDBJ databases">
        <title>FDA dAtabase for Regulatory Grade micrObial Sequences (FDA-ARGOS): Supporting development and validation of Infectious Disease Dx tests.</title>
        <authorList>
            <person name="Minogue T."/>
            <person name="Wolcott M."/>
            <person name="Wasieloski L."/>
            <person name="Aguilar W."/>
            <person name="Moore D."/>
            <person name="Jaissle J."/>
            <person name="Tallon L."/>
            <person name="Sadzewicz L."/>
            <person name="Zhao X."/>
            <person name="Boylan J."/>
            <person name="Ott S."/>
            <person name="Bowen H."/>
            <person name="Vavikolanu K."/>
            <person name="Mehta A."/>
            <person name="Aluvathingal J."/>
            <person name="Nadendla S."/>
            <person name="Yan Y."/>
            <person name="Sichtig H."/>
        </authorList>
    </citation>
    <scope>NUCLEOTIDE SEQUENCE [LARGE SCALE GENOMIC DNA]</scope>
    <source>
        <strain evidence="14 16">FDAARGOS_949</strain>
    </source>
</reference>
<keyword evidence="12" id="KW-0963">Cytoplasm</keyword>
<evidence type="ECO:0000256" key="4">
    <source>
        <dbReference type="ARBA" id="ARBA00018198"/>
    </source>
</evidence>
<evidence type="ECO:0000256" key="6">
    <source>
        <dbReference type="ARBA" id="ARBA00022605"/>
    </source>
</evidence>
<dbReference type="SUPFAM" id="SSF110921">
    <property type="entry name" value="2-isopropylmalate synthase LeuA, allosteric (dimerisation) domain"/>
    <property type="match status" value="1"/>
</dbReference>
<evidence type="ECO:0000256" key="7">
    <source>
        <dbReference type="ARBA" id="ARBA00022679"/>
    </source>
</evidence>
<dbReference type="InterPro" id="IPR050073">
    <property type="entry name" value="2-IPM_HCS-like"/>
</dbReference>
<dbReference type="NCBIfam" id="TIGR00973">
    <property type="entry name" value="leuA_bact"/>
    <property type="match status" value="1"/>
</dbReference>
<dbReference type="InterPro" id="IPR036230">
    <property type="entry name" value="LeuA_allosteric_dom_sf"/>
</dbReference>
<dbReference type="SMART" id="SM00917">
    <property type="entry name" value="LeuA_dimer"/>
    <property type="match status" value="1"/>
</dbReference>
<evidence type="ECO:0000313" key="17">
    <source>
        <dbReference type="Proteomes" id="UP001056386"/>
    </source>
</evidence>
<dbReference type="FunFam" id="1.10.238.260:FF:000001">
    <property type="entry name" value="2-isopropylmalate synthase"/>
    <property type="match status" value="1"/>
</dbReference>
<evidence type="ECO:0000256" key="12">
    <source>
        <dbReference type="HAMAP-Rule" id="MF_01025"/>
    </source>
</evidence>
<evidence type="ECO:0000259" key="13">
    <source>
        <dbReference type="PROSITE" id="PS50991"/>
    </source>
</evidence>
<evidence type="ECO:0000313" key="15">
    <source>
        <dbReference type="EMBL" id="USS45246.1"/>
    </source>
</evidence>
<name>A0AAP9Y2A6_BURGL</name>
<accession>A0AAP9Y2A6</accession>
<dbReference type="InterPro" id="IPR013709">
    <property type="entry name" value="2-isopropylmalate_synth_dimer"/>
</dbReference>
<comment type="subunit">
    <text evidence="12">Homodimer.</text>
</comment>
<keyword evidence="6 12" id="KW-0028">Amino-acid biosynthesis</keyword>
<dbReference type="PANTHER" id="PTHR10277">
    <property type="entry name" value="HOMOCITRATE SYNTHASE-RELATED"/>
    <property type="match status" value="1"/>
</dbReference>
<dbReference type="EC" id="2.3.3.13" evidence="3 12"/>
<evidence type="ECO:0000256" key="3">
    <source>
        <dbReference type="ARBA" id="ARBA00012973"/>
    </source>
</evidence>
<dbReference type="Proteomes" id="UP001056386">
    <property type="component" value="Chromosome 1"/>
</dbReference>
<keyword evidence="17" id="KW-1185">Reference proteome</keyword>
<dbReference type="GO" id="GO:0003852">
    <property type="term" value="F:2-isopropylmalate synthase activity"/>
    <property type="evidence" value="ECO:0007669"/>
    <property type="project" value="UniProtKB-UniRule"/>
</dbReference>
<evidence type="ECO:0000256" key="5">
    <source>
        <dbReference type="ARBA" id="ARBA00022430"/>
    </source>
</evidence>
<dbReference type="InterPro" id="IPR054691">
    <property type="entry name" value="LeuA/HCS_post-cat"/>
</dbReference>
<feature type="binding site" evidence="12">
    <location>
        <position position="202"/>
    </location>
    <ligand>
        <name>Mn(2+)</name>
        <dbReference type="ChEBI" id="CHEBI:29035"/>
    </ligand>
</feature>
<dbReference type="FunFam" id="3.20.20.70:FF:000010">
    <property type="entry name" value="2-isopropylmalate synthase"/>
    <property type="match status" value="1"/>
</dbReference>
<keyword evidence="9 12" id="KW-0464">Manganese</keyword>
<dbReference type="Pfam" id="PF08502">
    <property type="entry name" value="LeuA_dimer"/>
    <property type="match status" value="1"/>
</dbReference>
<dbReference type="GO" id="GO:0030145">
    <property type="term" value="F:manganese ion binding"/>
    <property type="evidence" value="ECO:0007669"/>
    <property type="project" value="UniProtKB-UniRule"/>
</dbReference>
<gene>
    <name evidence="12" type="primary">leuA</name>
    <name evidence="14" type="ORF">I6H06_27605</name>
    <name evidence="15" type="ORF">NFI99_27070</name>
</gene>
<dbReference type="GO" id="GO:0003985">
    <property type="term" value="F:acetyl-CoA C-acetyltransferase activity"/>
    <property type="evidence" value="ECO:0007669"/>
    <property type="project" value="UniProtKB-UniRule"/>
</dbReference>
<dbReference type="GO" id="GO:0009098">
    <property type="term" value="P:L-leucine biosynthetic process"/>
    <property type="evidence" value="ECO:0007669"/>
    <property type="project" value="UniProtKB-UniRule"/>
</dbReference>
<organism evidence="14 16">
    <name type="scientific">Burkholderia glumae</name>
    <name type="common">Pseudomonas glumae</name>
    <dbReference type="NCBI Taxonomy" id="337"/>
    <lineage>
        <taxon>Bacteria</taxon>
        <taxon>Pseudomonadati</taxon>
        <taxon>Pseudomonadota</taxon>
        <taxon>Betaproteobacteria</taxon>
        <taxon>Burkholderiales</taxon>
        <taxon>Burkholderiaceae</taxon>
        <taxon>Burkholderia</taxon>
    </lineage>
</organism>
<dbReference type="RefSeq" id="WP_015876547.1">
    <property type="nucleotide sequence ID" value="NZ_CP021074.1"/>
</dbReference>
<feature type="domain" description="Pyruvate carboxyltransferase" evidence="13">
    <location>
        <begin position="5"/>
        <end position="268"/>
    </location>
</feature>
<dbReference type="Pfam" id="PF00682">
    <property type="entry name" value="HMGL-like"/>
    <property type="match status" value="1"/>
</dbReference>
<dbReference type="Proteomes" id="UP000594892">
    <property type="component" value="Chromosome 2"/>
</dbReference>
<dbReference type="EMBL" id="CP065601">
    <property type="protein sequence ID" value="QPQ92808.1"/>
    <property type="molecule type" value="Genomic_DNA"/>
</dbReference>
<evidence type="ECO:0000313" key="16">
    <source>
        <dbReference type="Proteomes" id="UP000594892"/>
    </source>
</evidence>
<comment type="function">
    <text evidence="12">Catalyzes the condensation of the acetyl group of acetyl-CoA with 3-methyl-2-oxobutanoate (2-ketoisovalerate) to form 3-carboxy-3-hydroxy-4-methylpentanoate (2-isopropylmalate).</text>
</comment>
<dbReference type="Gene3D" id="3.20.20.70">
    <property type="entry name" value="Aldolase class I"/>
    <property type="match status" value="1"/>
</dbReference>
<dbReference type="HAMAP" id="MF_01025">
    <property type="entry name" value="LeuA_type1"/>
    <property type="match status" value="1"/>
</dbReference>
<feature type="binding site" evidence="12">
    <location>
        <position position="204"/>
    </location>
    <ligand>
        <name>Mn(2+)</name>
        <dbReference type="ChEBI" id="CHEBI:29035"/>
    </ligand>
</feature>
<keyword evidence="14" id="KW-0012">Acyltransferase</keyword>
<feature type="binding site" evidence="12">
    <location>
        <position position="14"/>
    </location>
    <ligand>
        <name>Mn(2+)</name>
        <dbReference type="ChEBI" id="CHEBI:29035"/>
    </ligand>
</feature>
<dbReference type="AlphaFoldDB" id="A0AAP9Y2A6"/>
<dbReference type="PROSITE" id="PS00816">
    <property type="entry name" value="AIPM_HOMOCIT_SYNTH_2"/>
    <property type="match status" value="1"/>
</dbReference>
<dbReference type="Gene3D" id="3.30.160.270">
    <property type="match status" value="1"/>
</dbReference>
<evidence type="ECO:0000256" key="1">
    <source>
        <dbReference type="ARBA" id="ARBA00004689"/>
    </source>
</evidence>
<dbReference type="FunFam" id="3.30.160.270:FF:000003">
    <property type="entry name" value="2-isopropylmalate synthase"/>
    <property type="match status" value="1"/>
</dbReference>
<reference evidence="15" key="2">
    <citation type="submission" date="2022-06" db="EMBL/GenBank/DDBJ databases">
        <title>Draft genome sequence of Burkholderia glumae strain GR20004 isolated from rice panicle showing bacterial panicle blight.</title>
        <authorList>
            <person name="Choi S.Y."/>
            <person name="Lee Y.H."/>
        </authorList>
    </citation>
    <scope>NUCLEOTIDE SEQUENCE</scope>
    <source>
        <strain evidence="15">GR20004</strain>
    </source>
</reference>
<dbReference type="InterPro" id="IPR000891">
    <property type="entry name" value="PYR_CT"/>
</dbReference>
<comment type="similarity">
    <text evidence="2 12">Belongs to the alpha-IPM synthase/homocitrate synthase family. LeuA type 1 subfamily.</text>
</comment>
<evidence type="ECO:0000256" key="11">
    <source>
        <dbReference type="ARBA" id="ARBA00029993"/>
    </source>
</evidence>
<dbReference type="EMBL" id="CP099587">
    <property type="protein sequence ID" value="USS45246.1"/>
    <property type="molecule type" value="Genomic_DNA"/>
</dbReference>
<dbReference type="NCBIfam" id="NF002086">
    <property type="entry name" value="PRK00915.1-3"/>
    <property type="match status" value="1"/>
</dbReference>
<evidence type="ECO:0000256" key="10">
    <source>
        <dbReference type="ARBA" id="ARBA00023304"/>
    </source>
</evidence>
<dbReference type="InterPro" id="IPR005671">
    <property type="entry name" value="LeuA_bact_synth"/>
</dbReference>
<evidence type="ECO:0000313" key="14">
    <source>
        <dbReference type="EMBL" id="QPQ92808.1"/>
    </source>
</evidence>
<dbReference type="Pfam" id="PF22617">
    <property type="entry name" value="HCS_D2"/>
    <property type="match status" value="1"/>
</dbReference>
<dbReference type="PROSITE" id="PS50991">
    <property type="entry name" value="PYR_CT"/>
    <property type="match status" value="1"/>
</dbReference>
<dbReference type="GO" id="GO:0005829">
    <property type="term" value="C:cytosol"/>
    <property type="evidence" value="ECO:0007669"/>
    <property type="project" value="TreeGrafter"/>
</dbReference>
<comment type="cofactor">
    <cofactor evidence="12">
        <name>Mn(2+)</name>
        <dbReference type="ChEBI" id="CHEBI:29035"/>
    </cofactor>
</comment>